<proteinExistence type="predicted"/>
<keyword evidence="3" id="KW-1185">Reference proteome</keyword>
<dbReference type="EMBL" id="WHJG01000029">
    <property type="protein sequence ID" value="NHZ82147.1"/>
    <property type="molecule type" value="Genomic_DNA"/>
</dbReference>
<evidence type="ECO:0000259" key="1">
    <source>
        <dbReference type="Pfam" id="PF07589"/>
    </source>
</evidence>
<accession>A0ABX0NGX3</accession>
<dbReference type="Pfam" id="PF07589">
    <property type="entry name" value="PEP-CTERM"/>
    <property type="match status" value="1"/>
</dbReference>
<comment type="caution">
    <text evidence="2">The sequence shown here is derived from an EMBL/GenBank/DDBJ whole genome shotgun (WGS) entry which is preliminary data.</text>
</comment>
<feature type="domain" description="Ice-binding protein C-terminal" evidence="1">
    <location>
        <begin position="221"/>
        <end position="244"/>
    </location>
</feature>
<gene>
    <name evidence="2" type="ORF">F2P44_23125</name>
</gene>
<dbReference type="InterPro" id="IPR013424">
    <property type="entry name" value="Ice-binding_C"/>
</dbReference>
<dbReference type="InterPro" id="IPR014262">
    <property type="entry name" value="HAF_rpt"/>
</dbReference>
<protein>
    <submittedName>
        <fullName evidence="2">PEP-CTERM sorting domain-containing protein</fullName>
    </submittedName>
</protein>
<reference evidence="2 3" key="1">
    <citation type="submission" date="2019-10" db="EMBL/GenBank/DDBJ databases">
        <title>Taxonomy of Antarctic Massilia spp.: description of Massilia rubra sp. nov., Massilia aquatica sp. nov., Massilia mucilaginosa sp. nov., Massilia frigida sp. nov. isolated from streams, lakes and regoliths.</title>
        <authorList>
            <person name="Holochova P."/>
            <person name="Sedlacek I."/>
            <person name="Kralova S."/>
            <person name="Maslanova I."/>
            <person name="Busse H.-J."/>
            <person name="Stankova E."/>
            <person name="Vrbovska V."/>
            <person name="Kovarovic V."/>
            <person name="Bartak M."/>
            <person name="Svec P."/>
            <person name="Pantucek R."/>
        </authorList>
    </citation>
    <scope>NUCLEOTIDE SEQUENCE [LARGE SCALE GENOMIC DNA]</scope>
    <source>
        <strain evidence="2 3">CCM 8695</strain>
    </source>
</reference>
<dbReference type="Proteomes" id="UP000621455">
    <property type="component" value="Unassembled WGS sequence"/>
</dbReference>
<organism evidence="2 3">
    <name type="scientific">Massilia frigida</name>
    <dbReference type="NCBI Taxonomy" id="2609281"/>
    <lineage>
        <taxon>Bacteria</taxon>
        <taxon>Pseudomonadati</taxon>
        <taxon>Pseudomonadota</taxon>
        <taxon>Betaproteobacteria</taxon>
        <taxon>Burkholderiales</taxon>
        <taxon>Oxalobacteraceae</taxon>
        <taxon>Telluria group</taxon>
        <taxon>Massilia</taxon>
    </lineage>
</organism>
<evidence type="ECO:0000313" key="3">
    <source>
        <dbReference type="Proteomes" id="UP000621455"/>
    </source>
</evidence>
<sequence>MNFCPGNATVRRTAFSANGTLCACRRSVIWRRRARTHRPILEAGHARVTAQCPGQVRVHRTHPISVKESSMLIPRHCFRLVLIAALALPLAAPAATRYSVATVGAAGCSARDIKLSGHVPGAYADASGTMRELGALGGKEGGSMAFDINNLGQIVGEGNSESVQRAFLYENGVLRDLTTLIDPACGWLLQEARASNDWQQIAASGCRGGQCGTLRLDPASAVPEPDTYAVLLLGLCMVGFAARRAAGVGANRTVSSSERHGAAALPFAR</sequence>
<dbReference type="NCBIfam" id="TIGR02913">
    <property type="entry name" value="HAF_rpt"/>
    <property type="match status" value="1"/>
</dbReference>
<evidence type="ECO:0000313" key="2">
    <source>
        <dbReference type="EMBL" id="NHZ82147.1"/>
    </source>
</evidence>
<name>A0ABX0NGX3_9BURK</name>